<name>A0AAP0I523_9MAGN</name>
<accession>A0AAP0I523</accession>
<comment type="caution">
    <text evidence="1">The sequence shown here is derived from an EMBL/GenBank/DDBJ whole genome shotgun (WGS) entry which is preliminary data.</text>
</comment>
<sequence>MQPTPSHDFTLFCKIQSVKILKLKICQSNYTNSTMTLLSISTNAKAKCKQGT</sequence>
<keyword evidence="2" id="KW-1185">Reference proteome</keyword>
<organism evidence="1 2">
    <name type="scientific">Stephania japonica</name>
    <dbReference type="NCBI Taxonomy" id="461633"/>
    <lineage>
        <taxon>Eukaryota</taxon>
        <taxon>Viridiplantae</taxon>
        <taxon>Streptophyta</taxon>
        <taxon>Embryophyta</taxon>
        <taxon>Tracheophyta</taxon>
        <taxon>Spermatophyta</taxon>
        <taxon>Magnoliopsida</taxon>
        <taxon>Ranunculales</taxon>
        <taxon>Menispermaceae</taxon>
        <taxon>Menispermoideae</taxon>
        <taxon>Cissampelideae</taxon>
        <taxon>Stephania</taxon>
    </lineage>
</organism>
<reference evidence="1 2" key="1">
    <citation type="submission" date="2024-01" db="EMBL/GenBank/DDBJ databases">
        <title>Genome assemblies of Stephania.</title>
        <authorList>
            <person name="Yang L."/>
        </authorList>
    </citation>
    <scope>NUCLEOTIDE SEQUENCE [LARGE SCALE GENOMIC DNA]</scope>
    <source>
        <strain evidence="1">QJT</strain>
        <tissue evidence="1">Leaf</tissue>
    </source>
</reference>
<proteinExistence type="predicted"/>
<dbReference type="AlphaFoldDB" id="A0AAP0I523"/>
<evidence type="ECO:0000313" key="2">
    <source>
        <dbReference type="Proteomes" id="UP001417504"/>
    </source>
</evidence>
<dbReference type="EMBL" id="JBBNAE010000007">
    <property type="protein sequence ID" value="KAK9108801.1"/>
    <property type="molecule type" value="Genomic_DNA"/>
</dbReference>
<dbReference type="Proteomes" id="UP001417504">
    <property type="component" value="Unassembled WGS sequence"/>
</dbReference>
<evidence type="ECO:0000313" key="1">
    <source>
        <dbReference type="EMBL" id="KAK9108801.1"/>
    </source>
</evidence>
<gene>
    <name evidence="1" type="ORF">Sjap_016861</name>
</gene>
<protein>
    <submittedName>
        <fullName evidence="1">Uncharacterized protein</fullName>
    </submittedName>
</protein>